<proteinExistence type="predicted"/>
<organism evidence="1 2">
    <name type="scientific">Polaribacter marinaquae</name>
    <dbReference type="NCBI Taxonomy" id="1642819"/>
    <lineage>
        <taxon>Bacteria</taxon>
        <taxon>Pseudomonadati</taxon>
        <taxon>Bacteroidota</taxon>
        <taxon>Flavobacteriia</taxon>
        <taxon>Flavobacteriales</taxon>
        <taxon>Flavobacteriaceae</taxon>
    </lineage>
</organism>
<protein>
    <submittedName>
        <fullName evidence="1">Uncharacterized protein</fullName>
    </submittedName>
</protein>
<dbReference type="EMBL" id="CP150496">
    <property type="protein sequence ID" value="WYW54504.1"/>
    <property type="molecule type" value="Genomic_DNA"/>
</dbReference>
<accession>A0ABZ2TPT4</accession>
<dbReference type="Proteomes" id="UP001491088">
    <property type="component" value="Chromosome"/>
</dbReference>
<dbReference type="RefSeq" id="WP_340931559.1">
    <property type="nucleotide sequence ID" value="NZ_CP150496.1"/>
</dbReference>
<gene>
    <name evidence="1" type="ORF">WG950_08175</name>
</gene>
<evidence type="ECO:0000313" key="1">
    <source>
        <dbReference type="EMBL" id="WYW54504.1"/>
    </source>
</evidence>
<keyword evidence="2" id="KW-1185">Reference proteome</keyword>
<sequence>MSTKPNDIPKPNPRNTISLKIAKDWAKRWRKLESSYNNYNDCRAFNIPLKDLQEVIDEGAASVRAYIGVEKTMVDGEKVYIEKLMMVGVDKNGKDMISSKDGLTLDDEGGNIYDFSEPCPNVCDEESPLNGG</sequence>
<evidence type="ECO:0000313" key="2">
    <source>
        <dbReference type="Proteomes" id="UP001491088"/>
    </source>
</evidence>
<name>A0ABZ2TPT4_9FLAO</name>
<reference evidence="1 2" key="1">
    <citation type="submission" date="2024-03" db="EMBL/GenBank/DDBJ databases">
        <authorList>
            <person name="Cao K."/>
        </authorList>
    </citation>
    <scope>NUCLEOTIDE SEQUENCE [LARGE SCALE GENOMIC DNA]</scope>
    <source>
        <strain evidence="1 2">MCCC 1K00696</strain>
    </source>
</reference>